<dbReference type="EMBL" id="JAENHL010000008">
    <property type="protein sequence ID" value="MBK1870143.1"/>
    <property type="molecule type" value="Genomic_DNA"/>
</dbReference>
<dbReference type="Proteomes" id="UP000616151">
    <property type="component" value="Unassembled WGS sequence"/>
</dbReference>
<sequence length="228" mass="24642">MIRKSCLAFAVSLFALTTAQAADIEPPAAFDWSGAYAGIIAGYSWSNFDTSPTDLPNSDDFKWNQSLDVDGGLVGAEAGWNHQMDAFVLGIAADFSVMAAKDDSPINVDEKDEVYVGELEWLATLRGKVGYALDNMLLFATGGVALTEAKLAYEDYDDGALDVRLGDKDTMFGWVAGGGVEFALAPVSVKIEYLYADFDDLNFHLSDEILGDAEVDTHILRGGLMFHL</sequence>
<organism evidence="1 2">
    <name type="scientific">Taklimakanibacter albus</name>
    <dbReference type="NCBI Taxonomy" id="2800327"/>
    <lineage>
        <taxon>Bacteria</taxon>
        <taxon>Pseudomonadati</taxon>
        <taxon>Pseudomonadota</taxon>
        <taxon>Alphaproteobacteria</taxon>
        <taxon>Hyphomicrobiales</taxon>
        <taxon>Aestuariivirgaceae</taxon>
        <taxon>Taklimakanibacter</taxon>
    </lineage>
</organism>
<proteinExistence type="predicted"/>
<comment type="caution">
    <text evidence="1">The sequence shown here is derived from an EMBL/GenBank/DDBJ whole genome shotgun (WGS) entry which is preliminary data.</text>
</comment>
<accession>A0ACC5RCM9</accession>
<reference evidence="1" key="1">
    <citation type="submission" date="2021-01" db="EMBL/GenBank/DDBJ databases">
        <authorList>
            <person name="Sun Q."/>
        </authorList>
    </citation>
    <scope>NUCLEOTIDE SEQUENCE</scope>
    <source>
        <strain evidence="1">YIM B02566</strain>
    </source>
</reference>
<keyword evidence="2" id="KW-1185">Reference proteome</keyword>
<name>A0ACC5RCM9_9HYPH</name>
<protein>
    <submittedName>
        <fullName evidence="1">Porin family protein</fullName>
    </submittedName>
</protein>
<evidence type="ECO:0000313" key="1">
    <source>
        <dbReference type="EMBL" id="MBK1870143.1"/>
    </source>
</evidence>
<gene>
    <name evidence="1" type="ORF">JHL16_27515</name>
</gene>
<evidence type="ECO:0000313" key="2">
    <source>
        <dbReference type="Proteomes" id="UP000616151"/>
    </source>
</evidence>